<gene>
    <name evidence="1" type="ORF">ACOC_LOCUS13295</name>
</gene>
<reference evidence="1 2" key="1">
    <citation type="submission" date="2018-11" db="EMBL/GenBank/DDBJ databases">
        <authorList>
            <consortium name="Pathogen Informatics"/>
        </authorList>
    </citation>
    <scope>NUCLEOTIDE SEQUENCE [LARGE SCALE GENOMIC DNA]</scope>
    <source>
        <strain evidence="1 2">Costa Rica</strain>
    </source>
</reference>
<sequence length="479" mass="54161">MLKRRGNKFSDEEKALLEKGIEEITEKFRNGDRSPSVTDVIKNIDLTQKEVAILITAAQKCSTAERPKRVYRHAGGVKKIRKNMYLLPDTLYERTVFRPEETEEERIICLTEALCHAVRKYDQHEWCNRFFSGRDEAEKVASNFITDMLSNRCVEVANRLKQCVSLPAGTTLPPTFTTTSAYRVFERARLSLTERASGYFSANSADATDVLGLSHGGIARKLTAQVRCLLREPTRLALAIDPPDVEEQRNRAQMELMQTIMDEQSFPYEQYGLNDVENEVVISSTEHCGPIHYEDCVDDALNETVHTVMDLVFNRTPQMKKRGRPSRKDRLYRILAASGKESDTSKRRVLPRSAKKHRSAFAAGSSDVYDFEMDSEGSVDVSPLTSEHGNESMGDAEISVDKGVHQTTVPDIQQAANVRKTILVNKTLQQDSNGNDLSKRKRGRPRRTAAIKKCLEAVSPVEWAKAEKEVRSFQICFFS</sequence>
<dbReference type="Proteomes" id="UP000267027">
    <property type="component" value="Unassembled WGS sequence"/>
</dbReference>
<dbReference type="OrthoDB" id="2143914at2759"/>
<name>A0A3P7HXT5_ANGCS</name>
<proteinExistence type="predicted"/>
<evidence type="ECO:0000313" key="2">
    <source>
        <dbReference type="Proteomes" id="UP000267027"/>
    </source>
</evidence>
<dbReference type="AlphaFoldDB" id="A0A3P7HXT5"/>
<protein>
    <submittedName>
        <fullName evidence="1">Uncharacterized protein</fullName>
    </submittedName>
</protein>
<organism evidence="1 2">
    <name type="scientific">Angiostrongylus costaricensis</name>
    <name type="common">Nematode worm</name>
    <dbReference type="NCBI Taxonomy" id="334426"/>
    <lineage>
        <taxon>Eukaryota</taxon>
        <taxon>Metazoa</taxon>
        <taxon>Ecdysozoa</taxon>
        <taxon>Nematoda</taxon>
        <taxon>Chromadorea</taxon>
        <taxon>Rhabditida</taxon>
        <taxon>Rhabditina</taxon>
        <taxon>Rhabditomorpha</taxon>
        <taxon>Strongyloidea</taxon>
        <taxon>Metastrongylidae</taxon>
        <taxon>Angiostrongylus</taxon>
    </lineage>
</organism>
<dbReference type="EMBL" id="UYYA01005773">
    <property type="protein sequence ID" value="VDM64880.1"/>
    <property type="molecule type" value="Genomic_DNA"/>
</dbReference>
<dbReference type="STRING" id="334426.A0A3P7HXT5"/>
<keyword evidence="2" id="KW-1185">Reference proteome</keyword>
<evidence type="ECO:0000313" key="1">
    <source>
        <dbReference type="EMBL" id="VDM64880.1"/>
    </source>
</evidence>
<accession>A0A3P7HXT5</accession>